<dbReference type="Gene3D" id="3.40.50.970">
    <property type="match status" value="2"/>
</dbReference>
<name>A0A158CNN0_9BURK</name>
<dbReference type="GO" id="GO:0050660">
    <property type="term" value="F:flavin adenine dinucleotide binding"/>
    <property type="evidence" value="ECO:0007669"/>
    <property type="project" value="TreeGrafter"/>
</dbReference>
<accession>A0A158CNN0</accession>
<evidence type="ECO:0000256" key="1">
    <source>
        <dbReference type="ARBA" id="ARBA00007812"/>
    </source>
</evidence>
<dbReference type="PANTHER" id="PTHR18968:SF86">
    <property type="entry name" value="ACETOLACTATE SYNTHASE LARGE SUBUNIT ILVX-RELATED"/>
    <property type="match status" value="1"/>
</dbReference>
<dbReference type="InterPro" id="IPR029061">
    <property type="entry name" value="THDP-binding"/>
</dbReference>
<dbReference type="STRING" id="1777143.AWB82_05628"/>
<protein>
    <submittedName>
        <fullName evidence="5">Benzoylformate decarboxylase</fullName>
    </submittedName>
</protein>
<evidence type="ECO:0000259" key="4">
    <source>
        <dbReference type="Pfam" id="PF02776"/>
    </source>
</evidence>
<dbReference type="GO" id="GO:0003984">
    <property type="term" value="F:acetolactate synthase activity"/>
    <property type="evidence" value="ECO:0007669"/>
    <property type="project" value="TreeGrafter"/>
</dbReference>
<dbReference type="Proteomes" id="UP000054596">
    <property type="component" value="Unassembled WGS sequence"/>
</dbReference>
<dbReference type="PANTHER" id="PTHR18968">
    <property type="entry name" value="THIAMINE PYROPHOSPHATE ENZYMES"/>
    <property type="match status" value="1"/>
</dbReference>
<dbReference type="Pfam" id="PF02776">
    <property type="entry name" value="TPP_enzyme_N"/>
    <property type="match status" value="1"/>
</dbReference>
<comment type="similarity">
    <text evidence="1">Belongs to the TPP enzyme family.</text>
</comment>
<keyword evidence="6" id="KW-1185">Reference proteome</keyword>
<gene>
    <name evidence="5" type="ORF">AWB82_05628</name>
</gene>
<dbReference type="SUPFAM" id="SSF52518">
    <property type="entry name" value="Thiamin diphosphate-binding fold (THDP-binding)"/>
    <property type="match status" value="2"/>
</dbReference>
<dbReference type="EMBL" id="FCOJ02000054">
    <property type="protein sequence ID" value="SAK83911.1"/>
    <property type="molecule type" value="Genomic_DNA"/>
</dbReference>
<dbReference type="Pfam" id="PF02775">
    <property type="entry name" value="TPP_enzyme_C"/>
    <property type="match status" value="1"/>
</dbReference>
<organism evidence="5 6">
    <name type="scientific">Caballeronia glebae</name>
    <dbReference type="NCBI Taxonomy" id="1777143"/>
    <lineage>
        <taxon>Bacteria</taxon>
        <taxon>Pseudomonadati</taxon>
        <taxon>Pseudomonadota</taxon>
        <taxon>Betaproteobacteria</taxon>
        <taxon>Burkholderiales</taxon>
        <taxon>Burkholderiaceae</taxon>
        <taxon>Caballeronia</taxon>
    </lineage>
</organism>
<dbReference type="InterPro" id="IPR045229">
    <property type="entry name" value="TPP_enz"/>
</dbReference>
<dbReference type="CDD" id="cd02002">
    <property type="entry name" value="TPP_BFDC"/>
    <property type="match status" value="1"/>
</dbReference>
<comment type="caution">
    <text evidence="5">The sequence shown here is derived from an EMBL/GenBank/DDBJ whole genome shotgun (WGS) entry which is preliminary data.</text>
</comment>
<dbReference type="InterPro" id="IPR012001">
    <property type="entry name" value="Thiamin_PyroP_enz_TPP-bd_dom"/>
</dbReference>
<evidence type="ECO:0000313" key="5">
    <source>
        <dbReference type="EMBL" id="SAK83911.1"/>
    </source>
</evidence>
<sequence length="532" mass="55227">MSAPRSPNPMTMTEDSITPMNGAESLVKTLLACGVDTCFANPGTSEMHFVAALDRVPGMRCVLGLFEGVVTGAADGYARIAGKPAATLLHCGPGLANGLANLHNARRAQTPVVNIIGDHASCHRQYDAPLTSDVEGWARPVSVWTRTVDRAASVGSAAAAAVQASRAAPGGVASLILPSDVCWDSGGTVAAPLEDAPAPTVSPDGVQRIARVLRDGKPALLLLAGAALEQRALADAHRIAAATGAQLMSTTFNARVARGRGRFAVERMPYSGDAARARLVGIRHVILVGTQAPANFFAYPGKAPRPYPDDATVHVLARPEEDLADALACLADALEAPRIDAPESGPFEARAGTGIITSQAVAHSLNALLPEHAIVVDESVSFGHAFYPGTVCAAPHDWLQVTGGAIGDGLPLALGAAVAAKGRRVIALQADGSGMYTPQALWSMAREKLDVTVVVLANRKYAILQHELAGVGATAGKTAMDMLDIGNPDLNWVKLANGMGVEAALANDMARFNDLFAMSLRRPGPFLIELSI</sequence>
<evidence type="ECO:0000256" key="2">
    <source>
        <dbReference type="ARBA" id="ARBA00023052"/>
    </source>
</evidence>
<feature type="domain" description="Thiamine pyrophosphate enzyme N-terminal TPP-binding" evidence="4">
    <location>
        <begin position="20"/>
        <end position="122"/>
    </location>
</feature>
<proteinExistence type="inferred from homology"/>
<dbReference type="NCBIfam" id="NF005760">
    <property type="entry name" value="PRK07586.1"/>
    <property type="match status" value="1"/>
</dbReference>
<dbReference type="AlphaFoldDB" id="A0A158CNN0"/>
<reference evidence="5" key="1">
    <citation type="submission" date="2016-01" db="EMBL/GenBank/DDBJ databases">
        <authorList>
            <person name="Peeters C."/>
        </authorList>
    </citation>
    <scope>NUCLEOTIDE SEQUENCE [LARGE SCALE GENOMIC DNA]</scope>
    <source>
        <strain evidence="5">LMG 29325</strain>
    </source>
</reference>
<keyword evidence="2" id="KW-0786">Thiamine pyrophosphate</keyword>
<dbReference type="GO" id="GO:0030976">
    <property type="term" value="F:thiamine pyrophosphate binding"/>
    <property type="evidence" value="ECO:0007669"/>
    <property type="project" value="InterPro"/>
</dbReference>
<feature type="domain" description="Thiamine pyrophosphate enzyme TPP-binding" evidence="3">
    <location>
        <begin position="395"/>
        <end position="529"/>
    </location>
</feature>
<evidence type="ECO:0000259" key="3">
    <source>
        <dbReference type="Pfam" id="PF02775"/>
    </source>
</evidence>
<evidence type="ECO:0000313" key="6">
    <source>
        <dbReference type="Proteomes" id="UP000054596"/>
    </source>
</evidence>
<dbReference type="CDD" id="cd07035">
    <property type="entry name" value="TPP_PYR_POX_like"/>
    <property type="match status" value="1"/>
</dbReference>
<dbReference type="InterPro" id="IPR011766">
    <property type="entry name" value="TPP_enzyme_TPP-bd"/>
</dbReference>
<dbReference type="GO" id="GO:0044281">
    <property type="term" value="P:small molecule metabolic process"/>
    <property type="evidence" value="ECO:0007669"/>
    <property type="project" value="UniProtKB-ARBA"/>
</dbReference>